<reference evidence="2 3" key="1">
    <citation type="submission" date="2023-12" db="EMBL/GenBank/DDBJ databases">
        <title>Friends and Foes: Symbiotic and Algicidal bacterial influence on Karenia brevis blooms.</title>
        <authorList>
            <person name="Fei C."/>
            <person name="Mohamed A.R."/>
            <person name="Booker A."/>
            <person name="Arshad M."/>
            <person name="Klass S."/>
            <person name="Ahn S."/>
            <person name="Gilbert P.M."/>
            <person name="Heil C.A."/>
            <person name="Martinez J.M."/>
            <person name="Amin S.A."/>
        </authorList>
    </citation>
    <scope>NUCLEOTIDE SEQUENCE [LARGE SCALE GENOMIC DNA]</scope>
    <source>
        <strain evidence="2 3">CE15</strain>
    </source>
</reference>
<dbReference type="Proteomes" id="UP001382455">
    <property type="component" value="Unassembled WGS sequence"/>
</dbReference>
<comment type="caution">
    <text evidence="2">The sequence shown here is derived from an EMBL/GenBank/DDBJ whole genome shotgun (WGS) entry which is preliminary data.</text>
</comment>
<evidence type="ECO:0000313" key="2">
    <source>
        <dbReference type="EMBL" id="MEI4550620.1"/>
    </source>
</evidence>
<evidence type="ECO:0000313" key="3">
    <source>
        <dbReference type="Proteomes" id="UP001382455"/>
    </source>
</evidence>
<dbReference type="EMBL" id="JBAWKS010000001">
    <property type="protein sequence ID" value="MEI4550620.1"/>
    <property type="molecule type" value="Genomic_DNA"/>
</dbReference>
<protein>
    <recommendedName>
        <fullName evidence="4">RNA helicase</fullName>
    </recommendedName>
</protein>
<accession>A0ABU8EUI3</accession>
<evidence type="ECO:0000256" key="1">
    <source>
        <dbReference type="SAM" id="MobiDB-lite"/>
    </source>
</evidence>
<name>A0ABU8EUI3_9GAMM</name>
<keyword evidence="3" id="KW-1185">Reference proteome</keyword>
<gene>
    <name evidence="2" type="ORF">WAE96_13200</name>
</gene>
<sequence>MSCAEMHQVEKSMESSNHSCCDDSQMQQEMVKHDCETCNDCSAKCHTSCCVFSAFAFSEPIAKELAYLTIGLSNYPTPLQVSIIPPIA</sequence>
<dbReference type="RefSeq" id="WP_336435743.1">
    <property type="nucleotide sequence ID" value="NZ_JBAWKS010000001.1"/>
</dbReference>
<evidence type="ECO:0008006" key="4">
    <source>
        <dbReference type="Google" id="ProtNLM"/>
    </source>
</evidence>
<organism evidence="2 3">
    <name type="scientific">Pseudoalteromonas spongiae</name>
    <dbReference type="NCBI Taxonomy" id="298657"/>
    <lineage>
        <taxon>Bacteria</taxon>
        <taxon>Pseudomonadati</taxon>
        <taxon>Pseudomonadota</taxon>
        <taxon>Gammaproteobacteria</taxon>
        <taxon>Alteromonadales</taxon>
        <taxon>Pseudoalteromonadaceae</taxon>
        <taxon>Pseudoalteromonas</taxon>
    </lineage>
</organism>
<feature type="region of interest" description="Disordered" evidence="1">
    <location>
        <begin position="1"/>
        <end position="21"/>
    </location>
</feature>
<proteinExistence type="predicted"/>